<feature type="compositionally biased region" description="Pro residues" evidence="1">
    <location>
        <begin position="15"/>
        <end position="30"/>
    </location>
</feature>
<feature type="region of interest" description="Disordered" evidence="1">
    <location>
        <begin position="1"/>
        <end position="30"/>
    </location>
</feature>
<protein>
    <submittedName>
        <fullName evidence="2">Uncharacterized protein</fullName>
    </submittedName>
</protein>
<name>A0A6J4IW59_9PSEU</name>
<dbReference type="EMBL" id="CADCTH010000321">
    <property type="protein sequence ID" value="CAA9261641.1"/>
    <property type="molecule type" value="Genomic_DNA"/>
</dbReference>
<reference evidence="2" key="1">
    <citation type="submission" date="2020-02" db="EMBL/GenBank/DDBJ databases">
        <authorList>
            <person name="Meier V. D."/>
        </authorList>
    </citation>
    <scope>NUCLEOTIDE SEQUENCE</scope>
    <source>
        <strain evidence="2">AVDCRST_MAG54</strain>
    </source>
</reference>
<gene>
    <name evidence="2" type="ORF">AVDCRST_MAG54-2511</name>
</gene>
<dbReference type="AlphaFoldDB" id="A0A6J4IW59"/>
<organism evidence="2">
    <name type="scientific">uncultured Actinomycetospora sp</name>
    <dbReference type="NCBI Taxonomy" id="1135996"/>
    <lineage>
        <taxon>Bacteria</taxon>
        <taxon>Bacillati</taxon>
        <taxon>Actinomycetota</taxon>
        <taxon>Actinomycetes</taxon>
        <taxon>Pseudonocardiales</taxon>
        <taxon>Pseudonocardiaceae</taxon>
        <taxon>Actinomycetospora</taxon>
        <taxon>environmental samples</taxon>
    </lineage>
</organism>
<feature type="non-terminal residue" evidence="2">
    <location>
        <position position="1"/>
    </location>
</feature>
<evidence type="ECO:0000256" key="1">
    <source>
        <dbReference type="SAM" id="MobiDB-lite"/>
    </source>
</evidence>
<evidence type="ECO:0000313" key="2">
    <source>
        <dbReference type="EMBL" id="CAA9261641.1"/>
    </source>
</evidence>
<feature type="non-terminal residue" evidence="2">
    <location>
        <position position="30"/>
    </location>
</feature>
<accession>A0A6J4IW59</accession>
<proteinExistence type="predicted"/>
<sequence>WARRPRAAARWGSSPRPPVPTPRPTPIRGR</sequence>